<dbReference type="InterPro" id="IPR000086">
    <property type="entry name" value="NUDIX_hydrolase_dom"/>
</dbReference>
<dbReference type="Gene3D" id="3.90.79.10">
    <property type="entry name" value="Nucleoside Triphosphate Pyrophosphohydrolase"/>
    <property type="match status" value="1"/>
</dbReference>
<evidence type="ECO:0000256" key="6">
    <source>
        <dbReference type="ARBA" id="ARBA00023211"/>
    </source>
</evidence>
<keyword evidence="6" id="KW-0464">Manganese</keyword>
<evidence type="ECO:0000256" key="4">
    <source>
        <dbReference type="ARBA" id="ARBA00022801"/>
    </source>
</evidence>
<dbReference type="PANTHER" id="PTHR12992">
    <property type="entry name" value="NUDIX HYDROLASE"/>
    <property type="match status" value="1"/>
</dbReference>
<protein>
    <submittedName>
        <fullName evidence="8">Putative nudix hydrolase YeaB</fullName>
    </submittedName>
</protein>
<dbReference type="RefSeq" id="WP_009542632.1">
    <property type="nucleotide sequence ID" value="NZ_ANHY01000026.1"/>
</dbReference>
<dbReference type="SUPFAM" id="SSF55811">
    <property type="entry name" value="Nudix"/>
    <property type="match status" value="1"/>
</dbReference>
<dbReference type="STRING" id="1238182.C882_2237"/>
<comment type="cofactor">
    <cofactor evidence="2">
        <name>Mg(2+)</name>
        <dbReference type="ChEBI" id="CHEBI:18420"/>
    </cofactor>
</comment>
<sequence length="236" mass="25475">MTDAASSSDAGVAVFDRDHLVRLLARGRRGGQRSDVAINRALGGDHDYGPAIDSDPRVTTRALAPGEPVDDRPKTPAAVLVPLIQRPEGTTVLLTQRTAHLKNHAGQISFPGGRCEEVDDGPVATALRESHEEIGLAPGLVDVLGHLDDYITVTGFAVTPVVGLVAPPFDLEPDPFEVAEVFEVPLAFVLEKANHERHTYQIKGRTRAYYAMPYQGRYIWGATAGMLVNLAEVLRP</sequence>
<dbReference type="PANTHER" id="PTHR12992:SF11">
    <property type="entry name" value="MITOCHONDRIAL COENZYME A DIPHOSPHATASE NUDT8"/>
    <property type="match status" value="1"/>
</dbReference>
<dbReference type="Proteomes" id="UP000009881">
    <property type="component" value="Unassembled WGS sequence"/>
</dbReference>
<keyword evidence="3" id="KW-0479">Metal-binding</keyword>
<dbReference type="NCBIfam" id="NF007980">
    <property type="entry name" value="PRK10707.1"/>
    <property type="match status" value="1"/>
</dbReference>
<gene>
    <name evidence="8" type="ORF">C882_2237</name>
</gene>
<keyword evidence="9" id="KW-1185">Reference proteome</keyword>
<evidence type="ECO:0000256" key="1">
    <source>
        <dbReference type="ARBA" id="ARBA00001936"/>
    </source>
</evidence>
<organism evidence="8 9">
    <name type="scientific">Caenispirillum salinarum AK4</name>
    <dbReference type="NCBI Taxonomy" id="1238182"/>
    <lineage>
        <taxon>Bacteria</taxon>
        <taxon>Pseudomonadati</taxon>
        <taxon>Pseudomonadota</taxon>
        <taxon>Alphaproteobacteria</taxon>
        <taxon>Rhodospirillales</taxon>
        <taxon>Novispirillaceae</taxon>
        <taxon>Caenispirillum</taxon>
    </lineage>
</organism>
<evidence type="ECO:0000256" key="5">
    <source>
        <dbReference type="ARBA" id="ARBA00022842"/>
    </source>
</evidence>
<keyword evidence="4 8" id="KW-0378">Hydrolase</keyword>
<evidence type="ECO:0000313" key="8">
    <source>
        <dbReference type="EMBL" id="EKV26610.1"/>
    </source>
</evidence>
<dbReference type="AlphaFoldDB" id="K9GKT0"/>
<reference evidence="8 9" key="1">
    <citation type="journal article" date="2013" name="Genome Announc.">
        <title>Draft Genome Sequence of an Alphaproteobacterium, Caenispirillum salinarum AK4(T), Isolated from a Solar Saltern.</title>
        <authorList>
            <person name="Khatri I."/>
            <person name="Singh A."/>
            <person name="Korpole S."/>
            <person name="Pinnaka A.K."/>
            <person name="Subramanian S."/>
        </authorList>
    </citation>
    <scope>NUCLEOTIDE SEQUENCE [LARGE SCALE GENOMIC DNA]</scope>
    <source>
        <strain evidence="8 9">AK4</strain>
    </source>
</reference>
<dbReference type="EMBL" id="ANHY01000026">
    <property type="protein sequence ID" value="EKV26610.1"/>
    <property type="molecule type" value="Genomic_DNA"/>
</dbReference>
<dbReference type="InterPro" id="IPR045121">
    <property type="entry name" value="CoAse"/>
</dbReference>
<accession>K9GKT0</accession>
<evidence type="ECO:0000259" key="7">
    <source>
        <dbReference type="PROSITE" id="PS51462"/>
    </source>
</evidence>
<dbReference type="CDD" id="cd03426">
    <property type="entry name" value="NUDIX_CoAse_Nudt7"/>
    <property type="match status" value="1"/>
</dbReference>
<name>K9GKT0_9PROT</name>
<keyword evidence="5" id="KW-0460">Magnesium</keyword>
<evidence type="ECO:0000313" key="9">
    <source>
        <dbReference type="Proteomes" id="UP000009881"/>
    </source>
</evidence>
<dbReference type="PATRIC" id="fig|1238182.3.peg.4191"/>
<dbReference type="GO" id="GO:0010945">
    <property type="term" value="F:coenzyme A diphosphatase activity"/>
    <property type="evidence" value="ECO:0007669"/>
    <property type="project" value="InterPro"/>
</dbReference>
<evidence type="ECO:0000256" key="3">
    <source>
        <dbReference type="ARBA" id="ARBA00022723"/>
    </source>
</evidence>
<dbReference type="Pfam" id="PF00293">
    <property type="entry name" value="NUDIX"/>
    <property type="match status" value="1"/>
</dbReference>
<dbReference type="eggNOG" id="COG0494">
    <property type="taxonomic scope" value="Bacteria"/>
</dbReference>
<proteinExistence type="predicted"/>
<dbReference type="PROSITE" id="PS51462">
    <property type="entry name" value="NUDIX"/>
    <property type="match status" value="1"/>
</dbReference>
<comment type="caution">
    <text evidence="8">The sequence shown here is derived from an EMBL/GenBank/DDBJ whole genome shotgun (WGS) entry which is preliminary data.</text>
</comment>
<dbReference type="GO" id="GO:0046872">
    <property type="term" value="F:metal ion binding"/>
    <property type="evidence" value="ECO:0007669"/>
    <property type="project" value="UniProtKB-KW"/>
</dbReference>
<evidence type="ECO:0000256" key="2">
    <source>
        <dbReference type="ARBA" id="ARBA00001946"/>
    </source>
</evidence>
<dbReference type="InterPro" id="IPR015797">
    <property type="entry name" value="NUDIX_hydrolase-like_dom_sf"/>
</dbReference>
<comment type="cofactor">
    <cofactor evidence="1">
        <name>Mn(2+)</name>
        <dbReference type="ChEBI" id="CHEBI:29035"/>
    </cofactor>
</comment>
<feature type="domain" description="Nudix hydrolase" evidence="7">
    <location>
        <begin position="74"/>
        <end position="206"/>
    </location>
</feature>